<dbReference type="Proteomes" id="UP000627292">
    <property type="component" value="Unassembled WGS sequence"/>
</dbReference>
<proteinExistence type="predicted"/>
<accession>A0A917N015</accession>
<keyword evidence="2" id="KW-1185">Reference proteome</keyword>
<sequence length="76" mass="8211">MALNADLLGQQLYDKANEFNDVDIDNIDEARRKFWKGVATEIITHLQTNAILNVPGVGLIAGPYAVAGNSVTGKIQ</sequence>
<organism evidence="1 2">
    <name type="scientific">Filimonas zeae</name>
    <dbReference type="NCBI Taxonomy" id="1737353"/>
    <lineage>
        <taxon>Bacteria</taxon>
        <taxon>Pseudomonadati</taxon>
        <taxon>Bacteroidota</taxon>
        <taxon>Chitinophagia</taxon>
        <taxon>Chitinophagales</taxon>
        <taxon>Chitinophagaceae</taxon>
        <taxon>Filimonas</taxon>
    </lineage>
</organism>
<evidence type="ECO:0000313" key="2">
    <source>
        <dbReference type="Proteomes" id="UP000627292"/>
    </source>
</evidence>
<reference evidence="1" key="2">
    <citation type="submission" date="2020-09" db="EMBL/GenBank/DDBJ databases">
        <authorList>
            <person name="Sun Q."/>
            <person name="Zhou Y."/>
        </authorList>
    </citation>
    <scope>NUCLEOTIDE SEQUENCE</scope>
    <source>
        <strain evidence="1">CGMCC 1.15290</strain>
    </source>
</reference>
<comment type="caution">
    <text evidence="1">The sequence shown here is derived from an EMBL/GenBank/DDBJ whole genome shotgun (WGS) entry which is preliminary data.</text>
</comment>
<reference evidence="1" key="1">
    <citation type="journal article" date="2014" name="Int. J. Syst. Evol. Microbiol.">
        <title>Complete genome sequence of Corynebacterium casei LMG S-19264T (=DSM 44701T), isolated from a smear-ripened cheese.</title>
        <authorList>
            <consortium name="US DOE Joint Genome Institute (JGI-PGF)"/>
            <person name="Walter F."/>
            <person name="Albersmeier A."/>
            <person name="Kalinowski J."/>
            <person name="Ruckert C."/>
        </authorList>
    </citation>
    <scope>NUCLEOTIDE SEQUENCE</scope>
    <source>
        <strain evidence="1">CGMCC 1.15290</strain>
    </source>
</reference>
<dbReference type="EMBL" id="BMIB01000004">
    <property type="protein sequence ID" value="GGH78125.1"/>
    <property type="molecule type" value="Genomic_DNA"/>
</dbReference>
<name>A0A917N015_9BACT</name>
<evidence type="ECO:0000313" key="1">
    <source>
        <dbReference type="EMBL" id="GGH78125.1"/>
    </source>
</evidence>
<dbReference type="AlphaFoldDB" id="A0A917N015"/>
<protein>
    <submittedName>
        <fullName evidence="1">Uncharacterized protein</fullName>
    </submittedName>
</protein>
<dbReference type="RefSeq" id="WP_188956695.1">
    <property type="nucleotide sequence ID" value="NZ_BMIB01000004.1"/>
</dbReference>
<gene>
    <name evidence="1" type="ORF">GCM10011379_45530</name>
</gene>